<evidence type="ECO:0000313" key="1">
    <source>
        <dbReference type="EMBL" id="KAI4356000.1"/>
    </source>
</evidence>
<name>A0ACB9QAY0_BAUVA</name>
<evidence type="ECO:0000313" key="2">
    <source>
        <dbReference type="Proteomes" id="UP000828941"/>
    </source>
</evidence>
<accession>A0ACB9QAY0</accession>
<comment type="caution">
    <text evidence="1">The sequence shown here is derived from an EMBL/GenBank/DDBJ whole genome shotgun (WGS) entry which is preliminary data.</text>
</comment>
<proteinExistence type="predicted"/>
<keyword evidence="2" id="KW-1185">Reference proteome</keyword>
<organism evidence="1 2">
    <name type="scientific">Bauhinia variegata</name>
    <name type="common">Purple orchid tree</name>
    <name type="synonym">Phanera variegata</name>
    <dbReference type="NCBI Taxonomy" id="167791"/>
    <lineage>
        <taxon>Eukaryota</taxon>
        <taxon>Viridiplantae</taxon>
        <taxon>Streptophyta</taxon>
        <taxon>Embryophyta</taxon>
        <taxon>Tracheophyta</taxon>
        <taxon>Spermatophyta</taxon>
        <taxon>Magnoliopsida</taxon>
        <taxon>eudicotyledons</taxon>
        <taxon>Gunneridae</taxon>
        <taxon>Pentapetalae</taxon>
        <taxon>rosids</taxon>
        <taxon>fabids</taxon>
        <taxon>Fabales</taxon>
        <taxon>Fabaceae</taxon>
        <taxon>Cercidoideae</taxon>
        <taxon>Cercideae</taxon>
        <taxon>Bauhiniinae</taxon>
        <taxon>Bauhinia</taxon>
    </lineage>
</organism>
<protein>
    <submittedName>
        <fullName evidence="1">Uncharacterized protein</fullName>
    </submittedName>
</protein>
<dbReference type="EMBL" id="CM039426">
    <property type="protein sequence ID" value="KAI4356000.1"/>
    <property type="molecule type" value="Genomic_DNA"/>
</dbReference>
<reference evidence="1 2" key="1">
    <citation type="journal article" date="2022" name="DNA Res.">
        <title>Chromosomal-level genome assembly of the orchid tree Bauhinia variegata (Leguminosae; Cercidoideae) supports the allotetraploid origin hypothesis of Bauhinia.</title>
        <authorList>
            <person name="Zhong Y."/>
            <person name="Chen Y."/>
            <person name="Zheng D."/>
            <person name="Pang J."/>
            <person name="Liu Y."/>
            <person name="Luo S."/>
            <person name="Meng S."/>
            <person name="Qian L."/>
            <person name="Wei D."/>
            <person name="Dai S."/>
            <person name="Zhou R."/>
        </authorList>
    </citation>
    <scope>NUCLEOTIDE SEQUENCE [LARGE SCALE GENOMIC DNA]</scope>
    <source>
        <strain evidence="1">BV-YZ2020</strain>
    </source>
</reference>
<dbReference type="Proteomes" id="UP000828941">
    <property type="component" value="Chromosome 1"/>
</dbReference>
<gene>
    <name evidence="1" type="ORF">L6164_000054</name>
</gene>
<sequence>MVSVCIKSSYTVTPIHPTPNDPLWLSEFDQLYHPAISFVSTVYVYKPNQNQSTIFSNATEIMRDSLSKILVHYYPVAGRLRGIDGGRFEIDCNAKGVTMLEAESTKTVDEYGDFLPREPIKELLPTLEVDLGTPMDDVPLMLVQLTRFRCGSLCVATKISHSLFDGISGFHFIKSWTKIARGEALEEDEMPFMDRTILKSRPPLMAPCIEHREFKPFPRLRGGTSGNKGDQAKKDTEVALLELTSEQVGKIKNKANQVPNEHDTEVPLDRPYSRFESIAAHLWRSIAKARQNDTHQPTLIVTIGDIRNRLKPQLPKNYIGNAIVQTVTPTCLTGDIISKPLSYVANKVRGVSDILTDEYIRSQLNILTSQDRVDWVKSPIRSHEHIEDHFHGNPNIFLASWLGMPVNGADFGWGKPFHIVAGTFGGDGTILIMPGLIEDGSLLILISLEISHIEAFKTFFYEDI</sequence>